<gene>
    <name evidence="1" type="ORF">H5410_062428</name>
</gene>
<evidence type="ECO:0000313" key="1">
    <source>
        <dbReference type="EMBL" id="KAG5572662.1"/>
    </source>
</evidence>
<keyword evidence="2" id="KW-1185">Reference proteome</keyword>
<organism evidence="1 2">
    <name type="scientific">Solanum commersonii</name>
    <name type="common">Commerson's wild potato</name>
    <name type="synonym">Commerson's nightshade</name>
    <dbReference type="NCBI Taxonomy" id="4109"/>
    <lineage>
        <taxon>Eukaryota</taxon>
        <taxon>Viridiplantae</taxon>
        <taxon>Streptophyta</taxon>
        <taxon>Embryophyta</taxon>
        <taxon>Tracheophyta</taxon>
        <taxon>Spermatophyta</taxon>
        <taxon>Magnoliopsida</taxon>
        <taxon>eudicotyledons</taxon>
        <taxon>Gunneridae</taxon>
        <taxon>Pentapetalae</taxon>
        <taxon>asterids</taxon>
        <taxon>lamiids</taxon>
        <taxon>Solanales</taxon>
        <taxon>Solanaceae</taxon>
        <taxon>Solanoideae</taxon>
        <taxon>Solaneae</taxon>
        <taxon>Solanum</taxon>
    </lineage>
</organism>
<evidence type="ECO:0000313" key="2">
    <source>
        <dbReference type="Proteomes" id="UP000824120"/>
    </source>
</evidence>
<dbReference type="Proteomes" id="UP000824120">
    <property type="component" value="Chromosome 12"/>
</dbReference>
<dbReference type="EMBL" id="JACXVP010000012">
    <property type="protein sequence ID" value="KAG5572662.1"/>
    <property type="molecule type" value="Genomic_DNA"/>
</dbReference>
<reference evidence="1 2" key="1">
    <citation type="submission" date="2020-09" db="EMBL/GenBank/DDBJ databases">
        <title>De no assembly of potato wild relative species, Solanum commersonii.</title>
        <authorList>
            <person name="Cho K."/>
        </authorList>
    </citation>
    <scope>NUCLEOTIDE SEQUENCE [LARGE SCALE GENOMIC DNA]</scope>
    <source>
        <strain evidence="1">LZ3.2</strain>
        <tissue evidence="1">Leaf</tissue>
    </source>
</reference>
<accession>A0A9J5WCL9</accession>
<comment type="caution">
    <text evidence="1">The sequence shown here is derived from an EMBL/GenBank/DDBJ whole genome shotgun (WGS) entry which is preliminary data.</text>
</comment>
<feature type="non-terminal residue" evidence="1">
    <location>
        <position position="1"/>
    </location>
</feature>
<dbReference type="OrthoDB" id="1305095at2759"/>
<protein>
    <submittedName>
        <fullName evidence="1">Uncharacterized protein</fullName>
    </submittedName>
</protein>
<proteinExistence type="predicted"/>
<dbReference type="AlphaFoldDB" id="A0A9J5WCL9"/>
<name>A0A9J5WCL9_SOLCO</name>
<sequence>MLQVAYEYRKHLQKVWNAHNSNMDYRLDENDWIDVKELIEFSKNKPRFEFVKSMIEKIEKYFFPIPQINLTTFKDSIKIEARKLYDLYNSRRINVVRNEEPETSRYRYNEDNIDDMLESYLEL</sequence>